<dbReference type="EMBL" id="JANFYM010000012">
    <property type="protein sequence ID" value="MCQ4793672.1"/>
    <property type="molecule type" value="Genomic_DNA"/>
</dbReference>
<organism evidence="2 3">
    <name type="scientific">Bifidobacterium adolescentis</name>
    <dbReference type="NCBI Taxonomy" id="1680"/>
    <lineage>
        <taxon>Bacteria</taxon>
        <taxon>Bacillati</taxon>
        <taxon>Actinomycetota</taxon>
        <taxon>Actinomycetes</taxon>
        <taxon>Bifidobacteriales</taxon>
        <taxon>Bifidobacteriaceae</taxon>
        <taxon>Bifidobacterium</taxon>
    </lineage>
</organism>
<proteinExistence type="predicted"/>
<accession>A0AAW5K387</accession>
<comment type="caution">
    <text evidence="2">The sequence shown here is derived from an EMBL/GenBank/DDBJ whole genome shotgun (WGS) entry which is preliminary data.</text>
</comment>
<dbReference type="AlphaFoldDB" id="A0AAW5K387"/>
<name>A0AAW5K387_BIFAD</name>
<evidence type="ECO:0000259" key="1">
    <source>
        <dbReference type="Pfam" id="PF19789"/>
    </source>
</evidence>
<evidence type="ECO:0000313" key="2">
    <source>
        <dbReference type="EMBL" id="MCQ4793672.1"/>
    </source>
</evidence>
<gene>
    <name evidence="2" type="ORF">NE692_09435</name>
</gene>
<feature type="domain" description="DUF6273" evidence="1">
    <location>
        <begin position="159"/>
        <end position="325"/>
    </location>
</feature>
<dbReference type="RefSeq" id="WP_256134675.1">
    <property type="nucleotide sequence ID" value="NZ_JANFYM010000012.1"/>
</dbReference>
<dbReference type="Proteomes" id="UP001206013">
    <property type="component" value="Unassembled WGS sequence"/>
</dbReference>
<sequence>MKGTKMGMHASNRVNRHLGQRILATLAIVAAVCGGLITGSAIASEPAKCSTGVDKVCYAGYNAAGLKQIADDLSDKGKGSAYYAEMEDNLTKGTQGSLTLSDGSNLPFRLIGILHDDKADGSGKKAGLTFMAWNALPKAYCINGVMPTDNTTTCTNGYTNKGGWRDSNLRQWMNNGEIWNQFPTDFQNNVTTVLKQTNNMDYGNTSGSAASATADKVWLVSYRELVPTIYDGWKSSNGFQALSQEGSQYEYFQGKVMHNYSNNNILSGIYETVSGSAPSGAHNYMWWERSPYTYYSHFFLLVDSTGGPGYGYYANYRYSVVPAFSF</sequence>
<dbReference type="Pfam" id="PF19789">
    <property type="entry name" value="DUF6273"/>
    <property type="match status" value="1"/>
</dbReference>
<evidence type="ECO:0000313" key="3">
    <source>
        <dbReference type="Proteomes" id="UP001206013"/>
    </source>
</evidence>
<dbReference type="InterPro" id="IPR046240">
    <property type="entry name" value="DUF6273"/>
</dbReference>
<reference evidence="2" key="1">
    <citation type="submission" date="2022-06" db="EMBL/GenBank/DDBJ databases">
        <title>Isolation of gut microbiota from human fecal samples.</title>
        <authorList>
            <person name="Pamer E.G."/>
            <person name="Barat B."/>
            <person name="Waligurski E."/>
            <person name="Medina S."/>
            <person name="Paddock L."/>
            <person name="Mostad J."/>
        </authorList>
    </citation>
    <scope>NUCLEOTIDE SEQUENCE</scope>
    <source>
        <strain evidence="2">SL.1.01</strain>
    </source>
</reference>
<protein>
    <submittedName>
        <fullName evidence="2">DUF6273 domain-containing protein</fullName>
    </submittedName>
</protein>